<feature type="compositionally biased region" description="Low complexity" evidence="1">
    <location>
        <begin position="85"/>
        <end position="95"/>
    </location>
</feature>
<feature type="region of interest" description="Disordered" evidence="1">
    <location>
        <begin position="26"/>
        <end position="95"/>
    </location>
</feature>
<protein>
    <submittedName>
        <fullName evidence="2">Uncharacterized protein</fullName>
    </submittedName>
</protein>
<feature type="compositionally biased region" description="Basic and acidic residues" evidence="1">
    <location>
        <begin position="202"/>
        <end position="227"/>
    </location>
</feature>
<gene>
    <name evidence="2" type="ORF">B0H66DRAFT_528786</name>
</gene>
<feature type="compositionally biased region" description="Basic residues" evidence="1">
    <location>
        <begin position="191"/>
        <end position="201"/>
    </location>
</feature>
<evidence type="ECO:0000313" key="2">
    <source>
        <dbReference type="EMBL" id="KAK3331453.1"/>
    </source>
</evidence>
<feature type="compositionally biased region" description="Polar residues" evidence="1">
    <location>
        <begin position="164"/>
        <end position="190"/>
    </location>
</feature>
<comment type="caution">
    <text evidence="2">The sequence shown here is derived from an EMBL/GenBank/DDBJ whole genome shotgun (WGS) entry which is preliminary data.</text>
</comment>
<reference evidence="2" key="2">
    <citation type="submission" date="2023-06" db="EMBL/GenBank/DDBJ databases">
        <authorList>
            <consortium name="Lawrence Berkeley National Laboratory"/>
            <person name="Haridas S."/>
            <person name="Hensen N."/>
            <person name="Bonometti L."/>
            <person name="Westerberg I."/>
            <person name="Brannstrom I.O."/>
            <person name="Guillou S."/>
            <person name="Cros-Aarteil S."/>
            <person name="Calhoun S."/>
            <person name="Kuo A."/>
            <person name="Mondo S."/>
            <person name="Pangilinan J."/>
            <person name="Riley R."/>
            <person name="Labutti K."/>
            <person name="Andreopoulos B."/>
            <person name="Lipzen A."/>
            <person name="Chen C."/>
            <person name="Yanf M."/>
            <person name="Daum C."/>
            <person name="Ng V."/>
            <person name="Clum A."/>
            <person name="Steindorff A."/>
            <person name="Ohm R."/>
            <person name="Martin F."/>
            <person name="Silar P."/>
            <person name="Natvig D."/>
            <person name="Lalanne C."/>
            <person name="Gautier V."/>
            <person name="Ament-Velasquez S.L."/>
            <person name="Kruys A."/>
            <person name="Hutchinson M.I."/>
            <person name="Powell A.J."/>
            <person name="Barry K."/>
            <person name="Miller A.N."/>
            <person name="Grigoriev I.V."/>
            <person name="Debuchy R."/>
            <person name="Gladieux P."/>
            <person name="Thoren M.H."/>
            <person name="Johannesson H."/>
        </authorList>
    </citation>
    <scope>NUCLEOTIDE SEQUENCE</scope>
    <source>
        <strain evidence="2">CBS 118394</strain>
    </source>
</reference>
<dbReference type="AlphaFoldDB" id="A0AAE0IUF6"/>
<evidence type="ECO:0000313" key="3">
    <source>
        <dbReference type="Proteomes" id="UP001283341"/>
    </source>
</evidence>
<name>A0AAE0IUF6_9PEZI</name>
<accession>A0AAE0IUF6</accession>
<reference evidence="2" key="1">
    <citation type="journal article" date="2023" name="Mol. Phylogenet. Evol.">
        <title>Genome-scale phylogeny and comparative genomics of the fungal order Sordariales.</title>
        <authorList>
            <person name="Hensen N."/>
            <person name="Bonometti L."/>
            <person name="Westerberg I."/>
            <person name="Brannstrom I.O."/>
            <person name="Guillou S."/>
            <person name="Cros-Aarteil S."/>
            <person name="Calhoun S."/>
            <person name="Haridas S."/>
            <person name="Kuo A."/>
            <person name="Mondo S."/>
            <person name="Pangilinan J."/>
            <person name="Riley R."/>
            <person name="LaButti K."/>
            <person name="Andreopoulos B."/>
            <person name="Lipzen A."/>
            <person name="Chen C."/>
            <person name="Yan M."/>
            <person name="Daum C."/>
            <person name="Ng V."/>
            <person name="Clum A."/>
            <person name="Steindorff A."/>
            <person name="Ohm R.A."/>
            <person name="Martin F."/>
            <person name="Silar P."/>
            <person name="Natvig D.O."/>
            <person name="Lalanne C."/>
            <person name="Gautier V."/>
            <person name="Ament-Velasquez S.L."/>
            <person name="Kruys A."/>
            <person name="Hutchinson M.I."/>
            <person name="Powell A.J."/>
            <person name="Barry K."/>
            <person name="Miller A.N."/>
            <person name="Grigoriev I.V."/>
            <person name="Debuchy R."/>
            <person name="Gladieux P."/>
            <person name="Hiltunen Thoren M."/>
            <person name="Johannesson H."/>
        </authorList>
    </citation>
    <scope>NUCLEOTIDE SEQUENCE</scope>
    <source>
        <strain evidence="2">CBS 118394</strain>
    </source>
</reference>
<organism evidence="2 3">
    <name type="scientific">Apodospora peruviana</name>
    <dbReference type="NCBI Taxonomy" id="516989"/>
    <lineage>
        <taxon>Eukaryota</taxon>
        <taxon>Fungi</taxon>
        <taxon>Dikarya</taxon>
        <taxon>Ascomycota</taxon>
        <taxon>Pezizomycotina</taxon>
        <taxon>Sordariomycetes</taxon>
        <taxon>Sordariomycetidae</taxon>
        <taxon>Sordariales</taxon>
        <taxon>Lasiosphaeriaceae</taxon>
        <taxon>Apodospora</taxon>
    </lineage>
</organism>
<dbReference type="EMBL" id="JAUEDM010000001">
    <property type="protein sequence ID" value="KAK3331453.1"/>
    <property type="molecule type" value="Genomic_DNA"/>
</dbReference>
<proteinExistence type="predicted"/>
<sequence length="378" mass="42161">MADATSPGHSPTGDIPLNIVLEPAPNAEKKEVAPATAPMIVPSNDNIASRRSATSPGAVAQYHAAHARSPQRPPKLHRSDGGSSGIANSNAGGIRSIGMSSSSFNLIRDSSISHRYSPIATRVTSDIITIRTNRKLINNGWYIPNPGNPINSSINHHHLLPKKSGTNNGSPKSSQTNPLQQDKSFFSQRPSKGHGQPKRRPQRAEDDNPHTKDPDPNHGHDNDDTTTTKKQNQQQLKRNFYHLPRCANDICTAIANTRRDLIFLRQRYVAVRPSDGLYSVAWEVGRPAPEEQSQWEQEWPHNTGRVWDWNAENVWVPARLKEVNKRLITMGITDKPNSRLRAGAVLHAWQRQYVHPQNQDTCQGEQSETELSWMAKYL</sequence>
<evidence type="ECO:0000256" key="1">
    <source>
        <dbReference type="SAM" id="MobiDB-lite"/>
    </source>
</evidence>
<keyword evidence="3" id="KW-1185">Reference proteome</keyword>
<feature type="compositionally biased region" description="Polar residues" evidence="1">
    <location>
        <begin position="43"/>
        <end position="55"/>
    </location>
</feature>
<feature type="region of interest" description="Disordered" evidence="1">
    <location>
        <begin position="152"/>
        <end position="234"/>
    </location>
</feature>
<dbReference type="Proteomes" id="UP001283341">
    <property type="component" value="Unassembled WGS sequence"/>
</dbReference>